<dbReference type="Pfam" id="PF00480">
    <property type="entry name" value="ROK"/>
    <property type="match status" value="1"/>
</dbReference>
<dbReference type="PANTHER" id="PTHR18964">
    <property type="entry name" value="ROK (REPRESSOR, ORF, KINASE) FAMILY"/>
    <property type="match status" value="1"/>
</dbReference>
<name>A0A1G2Q764_9BACT</name>
<evidence type="ECO:0000256" key="1">
    <source>
        <dbReference type="ARBA" id="ARBA00006479"/>
    </source>
</evidence>
<dbReference type="CDD" id="cd23763">
    <property type="entry name" value="ASKHA_ATPase_ROK"/>
    <property type="match status" value="1"/>
</dbReference>
<evidence type="ECO:0000313" key="2">
    <source>
        <dbReference type="EMBL" id="OHA55772.1"/>
    </source>
</evidence>
<dbReference type="InterPro" id="IPR000600">
    <property type="entry name" value="ROK"/>
</dbReference>
<dbReference type="Proteomes" id="UP000177575">
    <property type="component" value="Unassembled WGS sequence"/>
</dbReference>
<evidence type="ECO:0008006" key="4">
    <source>
        <dbReference type="Google" id="ProtNLM"/>
    </source>
</evidence>
<dbReference type="GO" id="GO:0008761">
    <property type="term" value="F:UDP-N-acetylglucosamine 2-epimerase activity"/>
    <property type="evidence" value="ECO:0007669"/>
    <property type="project" value="TreeGrafter"/>
</dbReference>
<dbReference type="SUPFAM" id="SSF53067">
    <property type="entry name" value="Actin-like ATPase domain"/>
    <property type="match status" value="1"/>
</dbReference>
<reference evidence="2 3" key="1">
    <citation type="journal article" date="2016" name="Nat. Commun.">
        <title>Thousands of microbial genomes shed light on interconnected biogeochemical processes in an aquifer system.</title>
        <authorList>
            <person name="Anantharaman K."/>
            <person name="Brown C.T."/>
            <person name="Hug L.A."/>
            <person name="Sharon I."/>
            <person name="Castelle C.J."/>
            <person name="Probst A.J."/>
            <person name="Thomas B.C."/>
            <person name="Singh A."/>
            <person name="Wilkins M.J."/>
            <person name="Karaoz U."/>
            <person name="Brodie E.L."/>
            <person name="Williams K.H."/>
            <person name="Hubbard S.S."/>
            <person name="Banfield J.F."/>
        </authorList>
    </citation>
    <scope>NUCLEOTIDE SEQUENCE [LARGE SCALE GENOMIC DNA]</scope>
</reference>
<protein>
    <recommendedName>
        <fullName evidence="4">Sugar kinase</fullName>
    </recommendedName>
</protein>
<organism evidence="2 3">
    <name type="scientific">Candidatus Veblenbacteria bacterium RIFOXYB1_FULL_43_13</name>
    <dbReference type="NCBI Taxonomy" id="1802426"/>
    <lineage>
        <taxon>Bacteria</taxon>
        <taxon>Candidatus Vebleniibacteriota</taxon>
    </lineage>
</organism>
<evidence type="ECO:0000313" key="3">
    <source>
        <dbReference type="Proteomes" id="UP000177575"/>
    </source>
</evidence>
<dbReference type="InterPro" id="IPR043129">
    <property type="entry name" value="ATPase_NBD"/>
</dbReference>
<dbReference type="GO" id="GO:0009384">
    <property type="term" value="F:N-acylmannosamine kinase activity"/>
    <property type="evidence" value="ECO:0007669"/>
    <property type="project" value="TreeGrafter"/>
</dbReference>
<dbReference type="AlphaFoldDB" id="A0A1G2Q764"/>
<dbReference type="EMBL" id="MHTC01000006">
    <property type="protein sequence ID" value="OHA55772.1"/>
    <property type="molecule type" value="Genomic_DNA"/>
</dbReference>
<dbReference type="PANTHER" id="PTHR18964:SF149">
    <property type="entry name" value="BIFUNCTIONAL UDP-N-ACETYLGLUCOSAMINE 2-EPIMERASE_N-ACETYLMANNOSAMINE KINASE"/>
    <property type="match status" value="1"/>
</dbReference>
<dbReference type="Gene3D" id="3.30.420.40">
    <property type="match status" value="2"/>
</dbReference>
<comment type="similarity">
    <text evidence="1">Belongs to the ROK (NagC/XylR) family.</text>
</comment>
<sequence length="291" mass="31494">MIRIKNTLGIDIGGSSIKAGFLPGPRRRCLHFKARPTPKTTQAAWELLIDIIIDYCARYRVQTIGVGCPGPLDIKRGLIINPPNLPFKNFPFKQFLEQETLLPITIDNDANVFTLAEAILGAGKKYQNVIGLTLGTGVGGGIVINKKIYHGRGNAGELGYLLQNQSGPRGQLGENGALQEFIRAGVLIKNKKITVAALAREHNPRANKIWQEFGSHLGYALASISHIFDPDVIILGGQIAKAWPRFYSSLQKSLNKNCILPKTPIIKRAALGDSAGVIGAALLANLPYANS</sequence>
<accession>A0A1G2Q764</accession>
<comment type="caution">
    <text evidence="2">The sequence shown here is derived from an EMBL/GenBank/DDBJ whole genome shotgun (WGS) entry which is preliminary data.</text>
</comment>
<proteinExistence type="inferred from homology"/>
<gene>
    <name evidence="2" type="ORF">A2388_01800</name>
</gene>